<evidence type="ECO:0000256" key="1">
    <source>
        <dbReference type="SAM" id="MobiDB-lite"/>
    </source>
</evidence>
<feature type="region of interest" description="Disordered" evidence="1">
    <location>
        <begin position="128"/>
        <end position="147"/>
    </location>
</feature>
<accession>A0ABS1TWG3</accession>
<protein>
    <submittedName>
        <fullName evidence="3">YsnF/AvaK domain-containing protein</fullName>
    </submittedName>
</protein>
<comment type="caution">
    <text evidence="3">The sequence shown here is derived from an EMBL/GenBank/DDBJ whole genome shotgun (WGS) entry which is preliminary data.</text>
</comment>
<proteinExistence type="predicted"/>
<keyword evidence="4" id="KW-1185">Reference proteome</keyword>
<evidence type="ECO:0000313" key="3">
    <source>
        <dbReference type="EMBL" id="MBL6076772.1"/>
    </source>
</evidence>
<gene>
    <name evidence="3" type="ORF">JMJ56_02060</name>
</gene>
<sequence length="147" mass="16820">MSEKNEIPPSDDTEAVPILEEKLSIHRREVETGRLRVRLRTETEETQLHADLRSEAVEVERIPIGRQLAEGEAPPGPREEDEGRVLVIPVFEEVLVVEKRLVLREEIRLHRTSASEAFETPVTLRRQHAEIERLPPRATEETGKPNA</sequence>
<evidence type="ECO:0000313" key="4">
    <source>
        <dbReference type="Proteomes" id="UP000660885"/>
    </source>
</evidence>
<dbReference type="Proteomes" id="UP000660885">
    <property type="component" value="Unassembled WGS sequence"/>
</dbReference>
<dbReference type="InterPro" id="IPR019060">
    <property type="entry name" value="DUF2382"/>
</dbReference>
<reference evidence="3 4" key="1">
    <citation type="submission" date="2021-01" db="EMBL/GenBank/DDBJ databases">
        <title>Belnapia mucosa sp. nov. and Belnapia arida sp. nov., isolated from the Tabernas Desert (Almeria, Spain).</title>
        <authorList>
            <person name="Molina-Menor E."/>
            <person name="Vidal-Verdu A."/>
            <person name="Calonge A."/>
            <person name="Satari L."/>
            <person name="Pereto J."/>
            <person name="Porcar M."/>
        </authorList>
    </citation>
    <scope>NUCLEOTIDE SEQUENCE [LARGE SCALE GENOMIC DNA]</scope>
    <source>
        <strain evidence="3 4">T18</strain>
    </source>
</reference>
<organism evidence="3 4">
    <name type="scientific">Belnapia arida</name>
    <dbReference type="NCBI Taxonomy" id="2804533"/>
    <lineage>
        <taxon>Bacteria</taxon>
        <taxon>Pseudomonadati</taxon>
        <taxon>Pseudomonadota</taxon>
        <taxon>Alphaproteobacteria</taxon>
        <taxon>Acetobacterales</taxon>
        <taxon>Roseomonadaceae</taxon>
        <taxon>Belnapia</taxon>
    </lineage>
</organism>
<dbReference type="RefSeq" id="WP_202829940.1">
    <property type="nucleotide sequence ID" value="NZ_JAETWB010000001.1"/>
</dbReference>
<dbReference type="EMBL" id="JAETWB010000001">
    <property type="protein sequence ID" value="MBL6076772.1"/>
    <property type="molecule type" value="Genomic_DNA"/>
</dbReference>
<evidence type="ECO:0000259" key="2">
    <source>
        <dbReference type="Pfam" id="PF09557"/>
    </source>
</evidence>
<name>A0ABS1TWG3_9PROT</name>
<dbReference type="Pfam" id="PF09557">
    <property type="entry name" value="DUF2382"/>
    <property type="match status" value="1"/>
</dbReference>
<feature type="domain" description="DUF2382" evidence="2">
    <location>
        <begin position="18"/>
        <end position="131"/>
    </location>
</feature>